<dbReference type="Proteomes" id="UP000244855">
    <property type="component" value="Unassembled WGS sequence"/>
</dbReference>
<evidence type="ECO:0000256" key="8">
    <source>
        <dbReference type="SAM" id="MobiDB-lite"/>
    </source>
</evidence>
<dbReference type="Pfam" id="PF00172">
    <property type="entry name" value="Zn_clus"/>
    <property type="match status" value="1"/>
</dbReference>
<sequence length="728" mass="80882">MVTVSSSSERKRKQRVAAACDFCRRRKLGCDNKKPKCTKCSLHGRECTYSERPRSERPSNSRIAHLLDENDRLRQSLEALQRSRSPSTPDPIHEEPLDHRSPEVGTPVSSHPAAEATATIATKFHGPSSALHHWATDIPSDSRSTKIDDGQVKKDLFAEAARQRQLERINLVSGKLDFEGIDASLGSELLQTFWNRQHHSGTVVYRPAFMRDMACHGPNFSSLLLNAMLFVAVKHPPLQLSNDTASQSCVNGITFRRKAEALLYQADTPLLSKSILTTAQALLLMADALFSWCDERSLSWHYLGMAISMIVDLGLHTARSAFYCTRSAEDQEIGRRVFWSAYVADKVQSIYQGRPPRLRDTDCMVPIQFLDEYDEFEAFHSLSYSATPSQLDTPARSGSTFEQLCKLSVIAESILAKLYGEKSFLLDPRTLLQASLSLKIELEQWRCSLPPHLDLVAGESSPFNFLPHTLSLLSMYYSLIIILFRPFVSDGHLQTLDPSNANSAFTTCANAATQINNILNLYKQHFCLKTCPYFISYATYASGTIHARIAAQNLAGSQSRKMLLHCLDVLSQQQVQCHAPRQSLKILLVLAKRLGVNVGTVTAAWSRTDTDADDQFPEFAPTNCFQLIHEPTTIELNEISGLDANLDALDIDAIMRSFDQISQHAAPANNEFVGRTRVVGNCGRSDVTDDSFAGTGISTSLQGCDFDLPSFSVDNAGIFLDPLIGFEF</sequence>
<keyword evidence="5" id="KW-0238">DNA-binding</keyword>
<evidence type="ECO:0000256" key="7">
    <source>
        <dbReference type="ARBA" id="ARBA00023242"/>
    </source>
</evidence>
<evidence type="ECO:0000313" key="10">
    <source>
        <dbReference type="EMBL" id="PVH97473.1"/>
    </source>
</evidence>
<dbReference type="PANTHER" id="PTHR31313:SF86">
    <property type="entry name" value="ZN(2)-C6 FUNGAL-TYPE DOMAIN-CONTAINING PROTEIN"/>
    <property type="match status" value="1"/>
</dbReference>
<dbReference type="GO" id="GO:0006351">
    <property type="term" value="P:DNA-templated transcription"/>
    <property type="evidence" value="ECO:0007669"/>
    <property type="project" value="InterPro"/>
</dbReference>
<dbReference type="InterPro" id="IPR051615">
    <property type="entry name" value="Transcr_Regulatory_Elem"/>
</dbReference>
<dbReference type="InterPro" id="IPR036864">
    <property type="entry name" value="Zn2-C6_fun-type_DNA-bd_sf"/>
</dbReference>
<dbReference type="PROSITE" id="PS50048">
    <property type="entry name" value="ZN2_CY6_FUNGAL_2"/>
    <property type="match status" value="1"/>
</dbReference>
<evidence type="ECO:0000256" key="1">
    <source>
        <dbReference type="ARBA" id="ARBA00004123"/>
    </source>
</evidence>
<dbReference type="InterPro" id="IPR001138">
    <property type="entry name" value="Zn2Cys6_DnaBD"/>
</dbReference>
<evidence type="ECO:0000256" key="2">
    <source>
        <dbReference type="ARBA" id="ARBA00022723"/>
    </source>
</evidence>
<evidence type="ECO:0000259" key="9">
    <source>
        <dbReference type="PROSITE" id="PS50048"/>
    </source>
</evidence>
<dbReference type="Pfam" id="PF04082">
    <property type="entry name" value="Fungal_trans"/>
    <property type="match status" value="1"/>
</dbReference>
<evidence type="ECO:0000256" key="6">
    <source>
        <dbReference type="ARBA" id="ARBA00023163"/>
    </source>
</evidence>
<dbReference type="GO" id="GO:0005634">
    <property type="term" value="C:nucleus"/>
    <property type="evidence" value="ECO:0007669"/>
    <property type="project" value="UniProtKB-SubCell"/>
</dbReference>
<evidence type="ECO:0000313" key="11">
    <source>
        <dbReference type="Proteomes" id="UP000244855"/>
    </source>
</evidence>
<dbReference type="OrthoDB" id="4161332at2759"/>
<dbReference type="Gene3D" id="4.10.240.10">
    <property type="entry name" value="Zn(2)-C6 fungal-type DNA-binding domain"/>
    <property type="match status" value="1"/>
</dbReference>
<dbReference type="SMART" id="SM00066">
    <property type="entry name" value="GAL4"/>
    <property type="match status" value="1"/>
</dbReference>
<accession>A0A2V1DIM8</accession>
<feature type="domain" description="Zn(2)-C6 fungal-type" evidence="9">
    <location>
        <begin position="19"/>
        <end position="49"/>
    </location>
</feature>
<dbReference type="AlphaFoldDB" id="A0A2V1DIM8"/>
<dbReference type="STRING" id="97972.A0A2V1DIM8"/>
<dbReference type="EMBL" id="KZ805435">
    <property type="protein sequence ID" value="PVH97473.1"/>
    <property type="molecule type" value="Genomic_DNA"/>
</dbReference>
<feature type="compositionally biased region" description="Basic and acidic residues" evidence="8">
    <location>
        <begin position="91"/>
        <end position="102"/>
    </location>
</feature>
<gene>
    <name evidence="10" type="ORF">DM02DRAFT_730552</name>
</gene>
<dbReference type="SMART" id="SM00906">
    <property type="entry name" value="Fungal_trans"/>
    <property type="match status" value="1"/>
</dbReference>
<keyword evidence="7" id="KW-0539">Nucleus</keyword>
<dbReference type="SUPFAM" id="SSF57701">
    <property type="entry name" value="Zn2/Cys6 DNA-binding domain"/>
    <property type="match status" value="1"/>
</dbReference>
<reference evidence="10 11" key="1">
    <citation type="journal article" date="2018" name="Sci. Rep.">
        <title>Comparative genomics provides insights into the lifestyle and reveals functional heterogeneity of dark septate endophytic fungi.</title>
        <authorList>
            <person name="Knapp D.G."/>
            <person name="Nemeth J.B."/>
            <person name="Barry K."/>
            <person name="Hainaut M."/>
            <person name="Henrissat B."/>
            <person name="Johnson J."/>
            <person name="Kuo A."/>
            <person name="Lim J.H.P."/>
            <person name="Lipzen A."/>
            <person name="Nolan M."/>
            <person name="Ohm R.A."/>
            <person name="Tamas L."/>
            <person name="Grigoriev I.V."/>
            <person name="Spatafora J.W."/>
            <person name="Nagy L.G."/>
            <person name="Kovacs G.M."/>
        </authorList>
    </citation>
    <scope>NUCLEOTIDE SEQUENCE [LARGE SCALE GENOMIC DNA]</scope>
    <source>
        <strain evidence="10 11">DSE2036</strain>
    </source>
</reference>
<evidence type="ECO:0000256" key="5">
    <source>
        <dbReference type="ARBA" id="ARBA00023125"/>
    </source>
</evidence>
<organism evidence="10 11">
    <name type="scientific">Periconia macrospinosa</name>
    <dbReference type="NCBI Taxonomy" id="97972"/>
    <lineage>
        <taxon>Eukaryota</taxon>
        <taxon>Fungi</taxon>
        <taxon>Dikarya</taxon>
        <taxon>Ascomycota</taxon>
        <taxon>Pezizomycotina</taxon>
        <taxon>Dothideomycetes</taxon>
        <taxon>Pleosporomycetidae</taxon>
        <taxon>Pleosporales</taxon>
        <taxon>Massarineae</taxon>
        <taxon>Periconiaceae</taxon>
        <taxon>Periconia</taxon>
    </lineage>
</organism>
<keyword evidence="6" id="KW-0804">Transcription</keyword>
<keyword evidence="3" id="KW-0862">Zinc</keyword>
<dbReference type="GO" id="GO:0008270">
    <property type="term" value="F:zinc ion binding"/>
    <property type="evidence" value="ECO:0007669"/>
    <property type="project" value="InterPro"/>
</dbReference>
<dbReference type="GO" id="GO:0003677">
    <property type="term" value="F:DNA binding"/>
    <property type="evidence" value="ECO:0007669"/>
    <property type="project" value="UniProtKB-KW"/>
</dbReference>
<keyword evidence="11" id="KW-1185">Reference proteome</keyword>
<keyword evidence="4" id="KW-0805">Transcription regulation</keyword>
<dbReference type="PROSITE" id="PS00463">
    <property type="entry name" value="ZN2_CY6_FUNGAL_1"/>
    <property type="match status" value="1"/>
</dbReference>
<feature type="region of interest" description="Disordered" evidence="8">
    <location>
        <begin position="80"/>
        <end position="114"/>
    </location>
</feature>
<dbReference type="GO" id="GO:0000981">
    <property type="term" value="F:DNA-binding transcription factor activity, RNA polymerase II-specific"/>
    <property type="evidence" value="ECO:0007669"/>
    <property type="project" value="InterPro"/>
</dbReference>
<keyword evidence="2" id="KW-0479">Metal-binding</keyword>
<dbReference type="InterPro" id="IPR007219">
    <property type="entry name" value="XnlR_reg_dom"/>
</dbReference>
<proteinExistence type="predicted"/>
<dbReference type="PANTHER" id="PTHR31313">
    <property type="entry name" value="TY1 ENHANCER ACTIVATOR"/>
    <property type="match status" value="1"/>
</dbReference>
<name>A0A2V1DIM8_9PLEO</name>
<evidence type="ECO:0000256" key="3">
    <source>
        <dbReference type="ARBA" id="ARBA00022833"/>
    </source>
</evidence>
<dbReference type="CDD" id="cd00067">
    <property type="entry name" value="GAL4"/>
    <property type="match status" value="1"/>
</dbReference>
<protein>
    <recommendedName>
        <fullName evidence="9">Zn(2)-C6 fungal-type domain-containing protein</fullName>
    </recommendedName>
</protein>
<dbReference type="CDD" id="cd12148">
    <property type="entry name" value="fungal_TF_MHR"/>
    <property type="match status" value="1"/>
</dbReference>
<comment type="subcellular location">
    <subcellularLocation>
        <location evidence="1">Nucleus</location>
    </subcellularLocation>
</comment>
<evidence type="ECO:0000256" key="4">
    <source>
        <dbReference type="ARBA" id="ARBA00023015"/>
    </source>
</evidence>